<gene>
    <name evidence="2" type="ORF">RRG08_039465</name>
</gene>
<accession>A0AAE0YKT6</accession>
<feature type="compositionally biased region" description="Polar residues" evidence="1">
    <location>
        <begin position="111"/>
        <end position="127"/>
    </location>
</feature>
<dbReference type="AlphaFoldDB" id="A0AAE0YKT6"/>
<sequence>MTFLAPMISLKLSRQVRYLIDRHAPVCSNSAGRGQIALSTLVLERKSLTTPGRKGWVLAPYRKLTGPYWEEHTQWVIFTWFRGAVRSLTDLWSASGKPQGPRLDWSDGRRSTGQAGWTPLTSGPGQSVNTMSGLRAESSMASTGFGFVEHHPGWWWETRAVGRGGWVSNPPSGAPGHALSNLALERECRTGSRTDFGQSLWFLVRQLEFW</sequence>
<name>A0AAE0YKT6_9GAST</name>
<protein>
    <submittedName>
        <fullName evidence="2">Uncharacterized protein</fullName>
    </submittedName>
</protein>
<proteinExistence type="predicted"/>
<organism evidence="2 3">
    <name type="scientific">Elysia crispata</name>
    <name type="common">lettuce slug</name>
    <dbReference type="NCBI Taxonomy" id="231223"/>
    <lineage>
        <taxon>Eukaryota</taxon>
        <taxon>Metazoa</taxon>
        <taxon>Spiralia</taxon>
        <taxon>Lophotrochozoa</taxon>
        <taxon>Mollusca</taxon>
        <taxon>Gastropoda</taxon>
        <taxon>Heterobranchia</taxon>
        <taxon>Euthyneura</taxon>
        <taxon>Panpulmonata</taxon>
        <taxon>Sacoglossa</taxon>
        <taxon>Placobranchoidea</taxon>
        <taxon>Plakobranchidae</taxon>
        <taxon>Elysia</taxon>
    </lineage>
</organism>
<evidence type="ECO:0000313" key="3">
    <source>
        <dbReference type="Proteomes" id="UP001283361"/>
    </source>
</evidence>
<comment type="caution">
    <text evidence="2">The sequence shown here is derived from an EMBL/GenBank/DDBJ whole genome shotgun (WGS) entry which is preliminary data.</text>
</comment>
<keyword evidence="3" id="KW-1185">Reference proteome</keyword>
<feature type="region of interest" description="Disordered" evidence="1">
    <location>
        <begin position="95"/>
        <end position="127"/>
    </location>
</feature>
<evidence type="ECO:0000313" key="2">
    <source>
        <dbReference type="EMBL" id="KAK3748212.1"/>
    </source>
</evidence>
<dbReference type="EMBL" id="JAWDGP010006036">
    <property type="protein sequence ID" value="KAK3748212.1"/>
    <property type="molecule type" value="Genomic_DNA"/>
</dbReference>
<evidence type="ECO:0000256" key="1">
    <source>
        <dbReference type="SAM" id="MobiDB-lite"/>
    </source>
</evidence>
<reference evidence="2" key="1">
    <citation type="journal article" date="2023" name="G3 (Bethesda)">
        <title>A reference genome for the long-term kleptoplast-retaining sea slug Elysia crispata morphotype clarki.</title>
        <authorList>
            <person name="Eastman K.E."/>
            <person name="Pendleton A.L."/>
            <person name="Shaikh M.A."/>
            <person name="Suttiyut T."/>
            <person name="Ogas R."/>
            <person name="Tomko P."/>
            <person name="Gavelis G."/>
            <person name="Widhalm J.R."/>
            <person name="Wisecaver J.H."/>
        </authorList>
    </citation>
    <scope>NUCLEOTIDE SEQUENCE</scope>
    <source>
        <strain evidence="2">ECLA1</strain>
    </source>
</reference>
<dbReference type="Proteomes" id="UP001283361">
    <property type="component" value="Unassembled WGS sequence"/>
</dbReference>